<dbReference type="AlphaFoldDB" id="A0A8J3BJZ3"/>
<keyword evidence="2" id="KW-1133">Transmembrane helix</keyword>
<name>A0A8J3BJZ3_9FLAO</name>
<feature type="transmembrane region" description="Helical" evidence="2">
    <location>
        <begin position="7"/>
        <end position="24"/>
    </location>
</feature>
<organism evidence="3 4">
    <name type="scientific">Yeosuana aromativorans</name>
    <dbReference type="NCBI Taxonomy" id="288019"/>
    <lineage>
        <taxon>Bacteria</taxon>
        <taxon>Pseudomonadati</taxon>
        <taxon>Bacteroidota</taxon>
        <taxon>Flavobacteriia</taxon>
        <taxon>Flavobacteriales</taxon>
        <taxon>Flavobacteriaceae</taxon>
        <taxon>Yeosuana</taxon>
    </lineage>
</organism>
<gene>
    <name evidence="3" type="ORF">GCM10007962_08210</name>
</gene>
<evidence type="ECO:0000256" key="1">
    <source>
        <dbReference type="SAM" id="MobiDB-lite"/>
    </source>
</evidence>
<accession>A0A8J3BJZ3</accession>
<comment type="caution">
    <text evidence="3">The sequence shown here is derived from an EMBL/GenBank/DDBJ whole genome shotgun (WGS) entry which is preliminary data.</text>
</comment>
<protein>
    <submittedName>
        <fullName evidence="3">Uncharacterized protein</fullName>
    </submittedName>
</protein>
<keyword evidence="2" id="KW-0472">Membrane</keyword>
<dbReference type="Proteomes" id="UP000612329">
    <property type="component" value="Unassembled WGS sequence"/>
</dbReference>
<evidence type="ECO:0000256" key="2">
    <source>
        <dbReference type="SAM" id="Phobius"/>
    </source>
</evidence>
<sequence>MPSMKKASYVLIGIIIGALATYFFCPRLPENYNDKIVKPKGLITPAEAKELNYNWTKTRKKAVDSAAGKVDDRSSSWSLSDIENYLAYAKNQSDSLGYDMTGIRVYLGVYPGNAPNGKADYTTMFIVPTGKKSVSEASIMDIMLPPPTSDLPVNPLNDGSGSGDGYPQ</sequence>
<evidence type="ECO:0000313" key="3">
    <source>
        <dbReference type="EMBL" id="GGK16224.1"/>
    </source>
</evidence>
<proteinExistence type="predicted"/>
<reference evidence="3" key="1">
    <citation type="journal article" date="2014" name="Int. J. Syst. Evol. Microbiol.">
        <title>Complete genome sequence of Corynebacterium casei LMG S-19264T (=DSM 44701T), isolated from a smear-ripened cheese.</title>
        <authorList>
            <consortium name="US DOE Joint Genome Institute (JGI-PGF)"/>
            <person name="Walter F."/>
            <person name="Albersmeier A."/>
            <person name="Kalinowski J."/>
            <person name="Ruckert C."/>
        </authorList>
    </citation>
    <scope>NUCLEOTIDE SEQUENCE</scope>
    <source>
        <strain evidence="3">JCM 12862</strain>
    </source>
</reference>
<feature type="region of interest" description="Disordered" evidence="1">
    <location>
        <begin position="145"/>
        <end position="168"/>
    </location>
</feature>
<keyword evidence="4" id="KW-1185">Reference proteome</keyword>
<reference evidence="3" key="2">
    <citation type="submission" date="2020-09" db="EMBL/GenBank/DDBJ databases">
        <authorList>
            <person name="Sun Q."/>
            <person name="Ohkuma M."/>
        </authorList>
    </citation>
    <scope>NUCLEOTIDE SEQUENCE</scope>
    <source>
        <strain evidence="3">JCM 12862</strain>
    </source>
</reference>
<keyword evidence="2" id="KW-0812">Transmembrane</keyword>
<evidence type="ECO:0000313" key="4">
    <source>
        <dbReference type="Proteomes" id="UP000612329"/>
    </source>
</evidence>
<dbReference type="EMBL" id="BMNR01000002">
    <property type="protein sequence ID" value="GGK16224.1"/>
    <property type="molecule type" value="Genomic_DNA"/>
</dbReference>